<evidence type="ECO:0000256" key="2">
    <source>
        <dbReference type="ARBA" id="ARBA00005748"/>
    </source>
</evidence>
<feature type="transmembrane region" description="Helical" evidence="10">
    <location>
        <begin position="298"/>
        <end position="324"/>
    </location>
</feature>
<evidence type="ECO:0000256" key="4">
    <source>
        <dbReference type="ARBA" id="ARBA00022729"/>
    </source>
</evidence>
<gene>
    <name evidence="12" type="primary">bma-nemp-1</name>
    <name evidence="11 12" type="ORF">Bm3262</name>
    <name evidence="11" type="ORF">BM_Bm3262</name>
</gene>
<comment type="subcellular location">
    <subcellularLocation>
        <location evidence="1">Nucleus inner membrane</location>
        <topology evidence="1">Multi-pass membrane protein</topology>
        <orientation evidence="1">Nucleoplasmic side</orientation>
    </subcellularLocation>
</comment>
<feature type="compositionally biased region" description="Polar residues" evidence="9">
    <location>
        <begin position="460"/>
        <end position="469"/>
    </location>
</feature>
<dbReference type="EMBL" id="LN856952">
    <property type="protein sequence ID" value="CTP81223.1"/>
    <property type="molecule type" value="Genomic_DNA"/>
</dbReference>
<dbReference type="WormBase" id="Bm3262">
    <property type="protein sequence ID" value="BM46206"/>
    <property type="gene ID" value="WBGene00223523"/>
    <property type="gene designation" value="Bma-nemp-1"/>
</dbReference>
<feature type="compositionally biased region" description="Low complexity" evidence="9">
    <location>
        <begin position="643"/>
        <end position="655"/>
    </location>
</feature>
<dbReference type="InterPro" id="IPR019358">
    <property type="entry name" value="NEMP_fam"/>
</dbReference>
<feature type="region of interest" description="Disordered" evidence="9">
    <location>
        <begin position="450"/>
        <end position="469"/>
    </location>
</feature>
<keyword evidence="6 10" id="KW-1133">Transmembrane helix</keyword>
<dbReference type="Pfam" id="PF01391">
    <property type="entry name" value="Collagen"/>
    <property type="match status" value="1"/>
</dbReference>
<feature type="transmembrane region" description="Helical" evidence="10">
    <location>
        <begin position="227"/>
        <end position="248"/>
    </location>
</feature>
<reference evidence="11" key="2">
    <citation type="submission" date="2012-12" db="EMBL/GenBank/DDBJ databases">
        <authorList>
            <person name="Gao Y.W."/>
            <person name="Fan S.T."/>
            <person name="Sun H.T."/>
            <person name="Wang Z."/>
            <person name="Gao X.L."/>
            <person name="Li Y.G."/>
            <person name="Wang T.C."/>
            <person name="Zhang K."/>
            <person name="Xu W.W."/>
            <person name="Yu Z.J."/>
            <person name="Xia X.Z."/>
        </authorList>
    </citation>
    <scope>NUCLEOTIDE SEQUENCE</scope>
    <source>
        <strain evidence="11">FR3</strain>
    </source>
</reference>
<name>A0A0I9N972_BRUMA</name>
<keyword evidence="4" id="KW-0732">Signal</keyword>
<evidence type="ECO:0000256" key="9">
    <source>
        <dbReference type="SAM" id="MobiDB-lite"/>
    </source>
</evidence>
<protein>
    <submittedName>
        <fullName evidence="11">Bm3262</fullName>
    </submittedName>
</protein>
<accession>A0A0I9N972</accession>
<dbReference type="OMA" id="FLFPQCQ"/>
<evidence type="ECO:0000256" key="6">
    <source>
        <dbReference type="ARBA" id="ARBA00022989"/>
    </source>
</evidence>
<proteinExistence type="inferred from homology"/>
<keyword evidence="5" id="KW-0677">Repeat</keyword>
<feature type="transmembrane region" description="Helical" evidence="10">
    <location>
        <begin position="6"/>
        <end position="30"/>
    </location>
</feature>
<evidence type="ECO:0000256" key="7">
    <source>
        <dbReference type="ARBA" id="ARBA00023136"/>
    </source>
</evidence>
<keyword evidence="3 10" id="KW-0812">Transmembrane</keyword>
<sequence length="691" mass="79179">MRRNPIYSSVVYLAISGYFIISSIISITMLKKMVLLLLSFYLVTADKDNSDECITRELTSSYITVPAKVSGWSSTSGILDLYHCNKFPHHVKHMFMDVYVQINLTNEHAYQLYQGENCSEVLQHYHDDQRFWGLVRRVKLLRYKQLNPFSKTVIGVSTRHPYEIRIRVWKINYIRVAVFIGSIVLFLMSYSLVKNAIFYYTSGCTIGVLASLLIVGFVVYRLTPRSWLGIPLMFTGWSVSFFFIYTVWKNLASLVLLYQKFVAAYFATVILVSLAVCYRYGPPTDVRSHNLAQWTLQLIALLLIYSSCQTTDIAVGVITLLLLWSVSKNWLINIASRFISIFKAVWLFLFPQCQRLLTMEEYRQQGEEETRKALEELRRYCRSPEADVWKITSSVSDPKRLASFVDGICDHVREDESRLHDLECTDFDDISDDSGEDEYIVAQRSYLSNNHESPRKRYQVGTSSSSYLQSVNHRLNPQQRKKLTDHENFDGDENEFRYNWQTHSLPLENSDRKSQHQRNLCNNGRITNNTFHSFRHRENFQRSSRSPSDMDFDEVNGEILQLYITISKRFALYFRKYYTQAFNHVRVLHAYVRICPKCLLYVPNKYIKYTRSKGEQGPQGPTGRAGQPGHDGAAGRPGPPGAPGADGQPGADGLPGAPGPQGPPGKAGERGVCPKYCAIDGGVFFEDGTRR</sequence>
<feature type="transmembrane region" description="Helical" evidence="10">
    <location>
        <begin position="260"/>
        <end position="278"/>
    </location>
</feature>
<feature type="transmembrane region" description="Helical" evidence="10">
    <location>
        <begin position="197"/>
        <end position="220"/>
    </location>
</feature>
<feature type="transmembrane region" description="Helical" evidence="10">
    <location>
        <begin position="173"/>
        <end position="191"/>
    </location>
</feature>
<evidence type="ECO:0000256" key="5">
    <source>
        <dbReference type="ARBA" id="ARBA00022737"/>
    </source>
</evidence>
<evidence type="ECO:0000313" key="11">
    <source>
        <dbReference type="EMBL" id="CTP81223.1"/>
    </source>
</evidence>
<dbReference type="InterPro" id="IPR008160">
    <property type="entry name" value="Collagen"/>
</dbReference>
<organism evidence="11">
    <name type="scientific">Brugia malayi</name>
    <name type="common">Filarial nematode worm</name>
    <dbReference type="NCBI Taxonomy" id="6279"/>
    <lineage>
        <taxon>Eukaryota</taxon>
        <taxon>Metazoa</taxon>
        <taxon>Ecdysozoa</taxon>
        <taxon>Nematoda</taxon>
        <taxon>Chromadorea</taxon>
        <taxon>Rhabditida</taxon>
        <taxon>Spirurina</taxon>
        <taxon>Spiruromorpha</taxon>
        <taxon>Filarioidea</taxon>
        <taxon>Onchocercidae</taxon>
        <taxon>Brugia</taxon>
    </lineage>
</organism>
<feature type="region of interest" description="Disordered" evidence="9">
    <location>
        <begin position="612"/>
        <end position="670"/>
    </location>
</feature>
<keyword evidence="7 10" id="KW-0472">Membrane</keyword>
<dbReference type="Pfam" id="PF10225">
    <property type="entry name" value="NEMP"/>
    <property type="match status" value="1"/>
</dbReference>
<dbReference type="AlphaFoldDB" id="A0A0I9N972"/>
<reference evidence="11" key="1">
    <citation type="journal article" date="2007" name="Science">
        <title>Draft genome of the filarial nematode parasite Brugia malayi.</title>
        <authorList>
            <person name="Ghedin E."/>
            <person name="Wang S."/>
            <person name="Spiro D."/>
            <person name="Caler E."/>
            <person name="Zhao Q."/>
            <person name="Crabtree J."/>
            <person name="Allen J.E."/>
            <person name="Delcher A.L."/>
            <person name="Guiliano D.B."/>
            <person name="Miranda-Saavedra D."/>
            <person name="Angiuoli S.V."/>
            <person name="Creasy T."/>
            <person name="Amedeo P."/>
            <person name="Haas B."/>
            <person name="El-Sayed N.M."/>
            <person name="Wortman J.R."/>
            <person name="Feldblyum T."/>
            <person name="Tallon L."/>
            <person name="Schatz M."/>
            <person name="Shumway M."/>
            <person name="Koo H."/>
            <person name="Salzberg S.L."/>
            <person name="Schobel S."/>
            <person name="Pertea M."/>
            <person name="Pop M."/>
            <person name="White O."/>
            <person name="Barton G.J."/>
            <person name="Carlow C.K."/>
            <person name="Crawford M.J."/>
            <person name="Daub J."/>
            <person name="Dimmic M.W."/>
            <person name="Estes C.F."/>
            <person name="Foster J.M."/>
            <person name="Ganatra M."/>
            <person name="Gregory W.F."/>
            <person name="Johnson N.M."/>
            <person name="Jin J."/>
            <person name="Komuniecki R."/>
            <person name="Korf I."/>
            <person name="Kumar S."/>
            <person name="Laney S."/>
            <person name="Li B.W."/>
            <person name="Li W."/>
            <person name="Lindblom T.H."/>
            <person name="Lustigman S."/>
            <person name="Ma D."/>
            <person name="Maina C.V."/>
            <person name="Martin D.M."/>
            <person name="McCarter J.P."/>
            <person name="McReynolds L."/>
            <person name="Mitreva M."/>
            <person name="Nutman T.B."/>
            <person name="Parkinson J."/>
            <person name="Peregrin-Alvarez J.M."/>
            <person name="Poole C."/>
            <person name="Ren Q."/>
            <person name="Saunders L."/>
            <person name="Sluder A.E."/>
            <person name="Smith K."/>
            <person name="Stanke M."/>
            <person name="Unnasch T.R."/>
            <person name="Ware J."/>
            <person name="Wei A.D."/>
            <person name="Weil G."/>
            <person name="Williams D.J."/>
            <person name="Zhang Y."/>
            <person name="Williams S.A."/>
            <person name="Fraser-Liggett C."/>
            <person name="Slatko B."/>
            <person name="Blaxter M.L."/>
            <person name="Scott A.L."/>
        </authorList>
    </citation>
    <scope>NUCLEOTIDE SEQUENCE</scope>
    <source>
        <strain evidence="11">FR3</strain>
    </source>
</reference>
<comment type="similarity">
    <text evidence="2">Belongs to the NEMP family.</text>
</comment>
<dbReference type="GO" id="GO:0005637">
    <property type="term" value="C:nuclear inner membrane"/>
    <property type="evidence" value="ECO:0007669"/>
    <property type="project" value="UniProtKB-SubCell"/>
</dbReference>
<dbReference type="PANTHER" id="PTHR13598:SF1">
    <property type="entry name" value="AT07567P-RELATED"/>
    <property type="match status" value="1"/>
</dbReference>
<evidence type="ECO:0000256" key="10">
    <source>
        <dbReference type="SAM" id="Phobius"/>
    </source>
</evidence>
<evidence type="ECO:0000313" key="12">
    <source>
        <dbReference type="WormBase" id="Bm3262"/>
    </source>
</evidence>
<feature type="transmembrane region" description="Helical" evidence="10">
    <location>
        <begin position="330"/>
        <end position="350"/>
    </location>
</feature>
<evidence type="ECO:0000256" key="8">
    <source>
        <dbReference type="ARBA" id="ARBA00023242"/>
    </source>
</evidence>
<evidence type="ECO:0000256" key="1">
    <source>
        <dbReference type="ARBA" id="ARBA00004575"/>
    </source>
</evidence>
<evidence type="ECO:0000256" key="3">
    <source>
        <dbReference type="ARBA" id="ARBA00022692"/>
    </source>
</evidence>
<keyword evidence="8" id="KW-0539">Nucleus</keyword>
<dbReference type="PANTHER" id="PTHR13598">
    <property type="entry name" value="AT07567P-RELATED"/>
    <property type="match status" value="1"/>
</dbReference>